<name>A0ABW5JHA2_9BACT</name>
<keyword evidence="1" id="KW-0812">Transmembrane</keyword>
<dbReference type="Pfam" id="PF04306">
    <property type="entry name" value="DUF456"/>
    <property type="match status" value="1"/>
</dbReference>
<feature type="transmembrane region" description="Helical" evidence="1">
    <location>
        <begin position="40"/>
        <end position="64"/>
    </location>
</feature>
<dbReference type="RefSeq" id="WP_390296874.1">
    <property type="nucleotide sequence ID" value="NZ_JBHULI010000001.1"/>
</dbReference>
<dbReference type="PANTHER" id="PTHR39165:SF1">
    <property type="entry name" value="DUF456 DOMAIN-CONTAINING PROTEIN"/>
    <property type="match status" value="1"/>
</dbReference>
<proteinExistence type="predicted"/>
<feature type="transmembrane region" description="Helical" evidence="1">
    <location>
        <begin position="84"/>
        <end position="111"/>
    </location>
</feature>
<reference evidence="3" key="1">
    <citation type="journal article" date="2019" name="Int. J. Syst. Evol. Microbiol.">
        <title>The Global Catalogue of Microorganisms (GCM) 10K type strain sequencing project: providing services to taxonomists for standard genome sequencing and annotation.</title>
        <authorList>
            <consortium name="The Broad Institute Genomics Platform"/>
            <consortium name="The Broad Institute Genome Sequencing Center for Infectious Disease"/>
            <person name="Wu L."/>
            <person name="Ma J."/>
        </authorList>
    </citation>
    <scope>NUCLEOTIDE SEQUENCE [LARGE SCALE GENOMIC DNA]</scope>
    <source>
        <strain evidence="3">KCTC 52042</strain>
    </source>
</reference>
<evidence type="ECO:0000313" key="3">
    <source>
        <dbReference type="Proteomes" id="UP001597460"/>
    </source>
</evidence>
<dbReference type="EMBL" id="JBHULI010000001">
    <property type="protein sequence ID" value="MFD2530882.1"/>
    <property type="molecule type" value="Genomic_DNA"/>
</dbReference>
<evidence type="ECO:0000256" key="1">
    <source>
        <dbReference type="SAM" id="Phobius"/>
    </source>
</evidence>
<feature type="transmembrane region" description="Helical" evidence="1">
    <location>
        <begin position="123"/>
        <end position="153"/>
    </location>
</feature>
<keyword evidence="3" id="KW-1185">Reference proteome</keyword>
<comment type="caution">
    <text evidence="2">The sequence shown here is derived from an EMBL/GenBank/DDBJ whole genome shotgun (WGS) entry which is preliminary data.</text>
</comment>
<keyword evidence="1" id="KW-0472">Membrane</keyword>
<sequence length="157" mass="16395">MEIIWIILGAVFVVAGLIGAFLPVVPGLPFSYIGLLILQLLYTPFSTSFMLVWLAVVIIFGFVLDNVIPAWATKKSGGTAYGVAGSMIGLVAGLFFPPIGFIAGPLIGAFVGEMVSGQKSDRALISALGAFAGFMAATGLKVMAAGMIAFYYFTNLS</sequence>
<keyword evidence="1" id="KW-1133">Transmembrane helix</keyword>
<evidence type="ECO:0000313" key="2">
    <source>
        <dbReference type="EMBL" id="MFD2530882.1"/>
    </source>
</evidence>
<dbReference type="InterPro" id="IPR007403">
    <property type="entry name" value="DUF456"/>
</dbReference>
<organism evidence="2 3">
    <name type="scientific">Gracilimonas halophila</name>
    <dbReference type="NCBI Taxonomy" id="1834464"/>
    <lineage>
        <taxon>Bacteria</taxon>
        <taxon>Pseudomonadati</taxon>
        <taxon>Balneolota</taxon>
        <taxon>Balneolia</taxon>
        <taxon>Balneolales</taxon>
        <taxon>Balneolaceae</taxon>
        <taxon>Gracilimonas</taxon>
    </lineage>
</organism>
<protein>
    <submittedName>
        <fullName evidence="2">DUF456 domain-containing protein</fullName>
    </submittedName>
</protein>
<accession>A0ABW5JHA2</accession>
<dbReference type="PANTHER" id="PTHR39165">
    <property type="entry name" value="IG HYPOTHETICAL 17883"/>
    <property type="match status" value="1"/>
</dbReference>
<gene>
    <name evidence="2" type="ORF">ACFSVN_00300</name>
</gene>
<feature type="transmembrane region" description="Helical" evidence="1">
    <location>
        <begin position="6"/>
        <end position="28"/>
    </location>
</feature>
<dbReference type="Proteomes" id="UP001597460">
    <property type="component" value="Unassembled WGS sequence"/>
</dbReference>